<dbReference type="InterPro" id="IPR041492">
    <property type="entry name" value="HAD_2"/>
</dbReference>
<dbReference type="GO" id="GO:0044281">
    <property type="term" value="P:small molecule metabolic process"/>
    <property type="evidence" value="ECO:0007669"/>
    <property type="project" value="UniProtKB-ARBA"/>
</dbReference>
<dbReference type="PANTHER" id="PTHR46470">
    <property type="entry name" value="N-ACYLNEURAMINATE-9-PHOSPHATASE"/>
    <property type="match status" value="1"/>
</dbReference>
<keyword evidence="4" id="KW-0460">Magnesium</keyword>
<dbReference type="GO" id="GO:0046872">
    <property type="term" value="F:metal ion binding"/>
    <property type="evidence" value="ECO:0007669"/>
    <property type="project" value="UniProtKB-KW"/>
</dbReference>
<dbReference type="AlphaFoldDB" id="A0A220U6J6"/>
<proteinExistence type="predicted"/>
<protein>
    <submittedName>
        <fullName evidence="5">L-2-haloalkanoic acid dehalogenase</fullName>
    </submittedName>
</protein>
<evidence type="ECO:0000256" key="3">
    <source>
        <dbReference type="ARBA" id="ARBA00022801"/>
    </source>
</evidence>
<keyword evidence="2" id="KW-0479">Metal-binding</keyword>
<evidence type="ECO:0000313" key="5">
    <source>
        <dbReference type="EMBL" id="ASK63747.1"/>
    </source>
</evidence>
<dbReference type="InterPro" id="IPR036412">
    <property type="entry name" value="HAD-like_sf"/>
</dbReference>
<dbReference type="NCBIfam" id="TIGR01549">
    <property type="entry name" value="HAD-SF-IA-v1"/>
    <property type="match status" value="1"/>
</dbReference>
<dbReference type="PROSITE" id="PS01228">
    <property type="entry name" value="COF_1"/>
    <property type="match status" value="1"/>
</dbReference>
<name>A0A220U6J6_9BACI</name>
<dbReference type="NCBIfam" id="TIGR01509">
    <property type="entry name" value="HAD-SF-IA-v3"/>
    <property type="match status" value="1"/>
</dbReference>
<dbReference type="Proteomes" id="UP000198312">
    <property type="component" value="Chromosome"/>
</dbReference>
<sequence>MIKAVIFDLDGTLLNRDSSVQRFIENQYDRLNKWLGHISKSAYTARFIELDCRGYVWKDEVYRQLVKEFNVKGITWKSLLKDYMKEFSYNCVPFPNLARMLKAIQNKSIRIGLITNGRGQFQMDNIEALGIGKYFDKILISEWEGIKKPNPDIFIRALNQLHVSPNEAMYVGDHPDNDIKAARSIGMTGVWKGNPYWNSVDADFVINDLIELSLLIRMSP</sequence>
<dbReference type="SUPFAM" id="SSF56784">
    <property type="entry name" value="HAD-like"/>
    <property type="match status" value="1"/>
</dbReference>
<dbReference type="Pfam" id="PF13419">
    <property type="entry name" value="HAD_2"/>
    <property type="match status" value="1"/>
</dbReference>
<dbReference type="InterPro" id="IPR023214">
    <property type="entry name" value="HAD_sf"/>
</dbReference>
<dbReference type="Gene3D" id="1.10.150.520">
    <property type="match status" value="1"/>
</dbReference>
<dbReference type="SFLD" id="SFLDG01129">
    <property type="entry name" value="C1.5:_HAD__Beta-PGM__Phosphata"/>
    <property type="match status" value="1"/>
</dbReference>
<comment type="cofactor">
    <cofactor evidence="1">
        <name>Mg(2+)</name>
        <dbReference type="ChEBI" id="CHEBI:18420"/>
    </cofactor>
</comment>
<keyword evidence="6" id="KW-1185">Reference proteome</keyword>
<dbReference type="SFLD" id="SFLDS00003">
    <property type="entry name" value="Haloacid_Dehalogenase"/>
    <property type="match status" value="1"/>
</dbReference>
<evidence type="ECO:0000256" key="4">
    <source>
        <dbReference type="ARBA" id="ARBA00022842"/>
    </source>
</evidence>
<dbReference type="Gene3D" id="3.40.50.1000">
    <property type="entry name" value="HAD superfamily/HAD-like"/>
    <property type="match status" value="1"/>
</dbReference>
<dbReference type="InterPro" id="IPR006439">
    <property type="entry name" value="HAD-SF_hydro_IA"/>
</dbReference>
<organism evidence="5 6">
    <name type="scientific">Virgibacillus phasianinus</name>
    <dbReference type="NCBI Taxonomy" id="2017483"/>
    <lineage>
        <taxon>Bacteria</taxon>
        <taxon>Bacillati</taxon>
        <taxon>Bacillota</taxon>
        <taxon>Bacilli</taxon>
        <taxon>Bacillales</taxon>
        <taxon>Bacillaceae</taxon>
        <taxon>Virgibacillus</taxon>
    </lineage>
</organism>
<evidence type="ECO:0000256" key="1">
    <source>
        <dbReference type="ARBA" id="ARBA00001946"/>
    </source>
</evidence>
<evidence type="ECO:0000256" key="2">
    <source>
        <dbReference type="ARBA" id="ARBA00022723"/>
    </source>
</evidence>
<gene>
    <name evidence="5" type="ORF">CFK37_17085</name>
</gene>
<dbReference type="InterPro" id="IPR051400">
    <property type="entry name" value="HAD-like_hydrolase"/>
</dbReference>
<evidence type="ECO:0000313" key="6">
    <source>
        <dbReference type="Proteomes" id="UP000198312"/>
    </source>
</evidence>
<dbReference type="KEGG" id="vil:CFK37_17085"/>
<dbReference type="OrthoDB" id="9802350at2"/>
<dbReference type="RefSeq" id="WP_089063006.1">
    <property type="nucleotide sequence ID" value="NZ_CP022315.1"/>
</dbReference>
<dbReference type="EMBL" id="CP022315">
    <property type="protein sequence ID" value="ASK63747.1"/>
    <property type="molecule type" value="Genomic_DNA"/>
</dbReference>
<dbReference type="PANTHER" id="PTHR46470:SF2">
    <property type="entry name" value="GLYCERALDEHYDE 3-PHOSPHATE PHOSPHATASE"/>
    <property type="match status" value="1"/>
</dbReference>
<dbReference type="PRINTS" id="PR00413">
    <property type="entry name" value="HADHALOGNASE"/>
</dbReference>
<keyword evidence="3" id="KW-0378">Hydrolase</keyword>
<accession>A0A220U6J6</accession>
<dbReference type="GO" id="GO:0016791">
    <property type="term" value="F:phosphatase activity"/>
    <property type="evidence" value="ECO:0007669"/>
    <property type="project" value="TreeGrafter"/>
</dbReference>
<reference evidence="5 6" key="1">
    <citation type="submission" date="2017-07" db="EMBL/GenBank/DDBJ databases">
        <title>Virgibacillus sp. LM2416.</title>
        <authorList>
            <person name="Tak E.J."/>
            <person name="Bae J.-W."/>
        </authorList>
    </citation>
    <scope>NUCLEOTIDE SEQUENCE [LARGE SCALE GENOMIC DNA]</scope>
    <source>
        <strain evidence="5 6">LM2416</strain>
    </source>
</reference>